<dbReference type="Pfam" id="PF17110">
    <property type="entry name" value="TFB6"/>
    <property type="match status" value="1"/>
</dbReference>
<dbReference type="PANTHER" id="PTHR37781:SF1">
    <property type="entry name" value="ADR380WP"/>
    <property type="match status" value="1"/>
</dbReference>
<proteinExistence type="predicted"/>
<dbReference type="AlphaFoldDB" id="A0A8F3AIG1"/>
<dbReference type="GO" id="GO:0005675">
    <property type="term" value="C:transcription factor TFIIH holo complex"/>
    <property type="evidence" value="ECO:0007669"/>
    <property type="project" value="TreeGrafter"/>
</dbReference>
<dbReference type="EMBL" id="CP076755">
    <property type="protein sequence ID" value="QWW25859.1"/>
    <property type="molecule type" value="Genomic_DNA"/>
</dbReference>
<name>A0A8F3AIG1_CANAR</name>
<organism evidence="2">
    <name type="scientific">Candidozyma auris</name>
    <name type="common">Yeast</name>
    <name type="synonym">Candida auris</name>
    <dbReference type="NCBI Taxonomy" id="498019"/>
    <lineage>
        <taxon>Eukaryota</taxon>
        <taxon>Fungi</taxon>
        <taxon>Dikarya</taxon>
        <taxon>Ascomycota</taxon>
        <taxon>Saccharomycotina</taxon>
        <taxon>Pichiomycetes</taxon>
        <taxon>Metschnikowiaceae</taxon>
        <taxon>Candidozyma</taxon>
    </lineage>
</organism>
<protein>
    <submittedName>
        <fullName evidence="2">Uncharacterized protein</fullName>
    </submittedName>
</protein>
<feature type="compositionally biased region" description="Acidic residues" evidence="1">
    <location>
        <begin position="35"/>
        <end position="44"/>
    </location>
</feature>
<dbReference type="InterPro" id="IPR031349">
    <property type="entry name" value="Tfb6"/>
</dbReference>
<evidence type="ECO:0000313" key="2">
    <source>
        <dbReference type="EMBL" id="QWW25859.1"/>
    </source>
</evidence>
<accession>A0A8F3AIG1</accession>
<evidence type="ECO:0000256" key="1">
    <source>
        <dbReference type="SAM" id="MobiDB-lite"/>
    </source>
</evidence>
<dbReference type="PANTHER" id="PTHR37781">
    <property type="entry name" value="TFIIH COMPLEX SUBUNIT"/>
    <property type="match status" value="1"/>
</dbReference>
<dbReference type="Proteomes" id="UP000825438">
    <property type="component" value="Chromosome VII"/>
</dbReference>
<sequence>MSTPPTPIHPAPDQEVADLPHTKLDGDNLDLNPTLEDDLDDDDVSMQSTRPTEDIGDDKDNVKVEITSWTMPFEDAYEAELLNLQQQKHPEVSIGQQSKLISYLDNEFLKVQRKFVKNQAESRHEYSLHSLLEDLSQILDVLWVSISPDHELFGQEEYFIKVLGDLEDWVDWYDLSEYDCLDKKTEIFLFGLFTFFQKVDVRISLLVDGIEKKGDLRSNKPEKDVTSELPEELKDFYKEVTPTKQRVTSDSKDERVAKILNRQKAHYTHELDQFKRDYSAQKASAINCAELQAAVLKCYEGWSFFGADNCSAEIKRASKCNELQERAFQKLRYNDCYSQRQCSAIRYLVDQLFIKNFGQLGENVNDESQVNFEKDLDNAFEKVWK</sequence>
<gene>
    <name evidence="2" type="ORF">CA7LBN_004763</name>
</gene>
<feature type="region of interest" description="Disordered" evidence="1">
    <location>
        <begin position="1"/>
        <end position="58"/>
    </location>
</feature>
<reference evidence="2" key="1">
    <citation type="submission" date="2021-06" db="EMBL/GenBank/DDBJ databases">
        <title>Candida auris outbreak in lebanese hospital.</title>
        <authorList>
            <person name="Finianos M."/>
        </authorList>
    </citation>
    <scope>NUCLEOTIDE SEQUENCE</scope>
    <source>
        <strain evidence="2">CA7LBN</strain>
    </source>
</reference>
<feature type="compositionally biased region" description="Pro residues" evidence="1">
    <location>
        <begin position="1"/>
        <end position="10"/>
    </location>
</feature>